<evidence type="ECO:0000313" key="2">
    <source>
        <dbReference type="EMBL" id="MCB8609893.1"/>
    </source>
</evidence>
<gene>
    <name evidence="2" type="ORF">LJD69_04715</name>
</gene>
<dbReference type="AlphaFoldDB" id="A0AAW4VRH3"/>
<sequence length="242" mass="28234">MKKIIIENKELCDIGLHGPDLLFYYLPLKTNEINSIGYNMHEKTGKEVFDTFRKMMTSKKQINHYLAYYYGFICHFALDATCHGYIEKRIHESGVSHGEIEVEFDRFLMIEDGLNPISHHLTNHLVACEENAKIIADFYKITTKQTKKAIKGMKMYNDLLVASSKLKRKIIYALLHISGNYKEMHGLIVNYEENPKCIESTKKLNELYHIGKERALQLLTENNTNNDLYHYTFSGKEEKNEI</sequence>
<evidence type="ECO:0000313" key="3">
    <source>
        <dbReference type="Proteomes" id="UP001198439"/>
    </source>
</evidence>
<dbReference type="InterPro" id="IPR029002">
    <property type="entry name" value="PLPC/GPLD1"/>
</dbReference>
<feature type="domain" description="Phospholipase C/D" evidence="1">
    <location>
        <begin position="13"/>
        <end position="152"/>
    </location>
</feature>
<comment type="caution">
    <text evidence="2">The sequence shown here is derived from an EMBL/GenBank/DDBJ whole genome shotgun (WGS) entry which is preliminary data.</text>
</comment>
<evidence type="ECO:0000259" key="1">
    <source>
        <dbReference type="Pfam" id="PF00882"/>
    </source>
</evidence>
<name>A0AAW4VRH3_9FIRM</name>
<protein>
    <submittedName>
        <fullName evidence="2">Zinc dependent phospholipase C family protein</fullName>
    </submittedName>
</protein>
<organism evidence="2 3">
    <name type="scientific">Faecalibacillus faecis</name>
    <dbReference type="NCBI Taxonomy" id="1982628"/>
    <lineage>
        <taxon>Bacteria</taxon>
        <taxon>Bacillati</taxon>
        <taxon>Bacillota</taxon>
        <taxon>Erysipelotrichia</taxon>
        <taxon>Erysipelotrichales</taxon>
        <taxon>Coprobacillaceae</taxon>
        <taxon>Faecalibacillus</taxon>
    </lineage>
</organism>
<dbReference type="EMBL" id="JAJDKZ010000009">
    <property type="protein sequence ID" value="MCB8609893.1"/>
    <property type="molecule type" value="Genomic_DNA"/>
</dbReference>
<dbReference type="Pfam" id="PF00882">
    <property type="entry name" value="Zn_dep_PLPC"/>
    <property type="match status" value="1"/>
</dbReference>
<reference evidence="2" key="1">
    <citation type="submission" date="2021-10" db="EMBL/GenBank/DDBJ databases">
        <title>Collection of gut derived symbiotic bacterial strains cultured from healthy donors.</title>
        <authorList>
            <person name="Lin H."/>
            <person name="Littmann E."/>
            <person name="Kohout C."/>
            <person name="Pamer E.G."/>
        </authorList>
    </citation>
    <scope>NUCLEOTIDE SEQUENCE</scope>
    <source>
        <strain evidence="2">DFI.4.48</strain>
    </source>
</reference>
<dbReference type="Proteomes" id="UP001198439">
    <property type="component" value="Unassembled WGS sequence"/>
</dbReference>
<accession>A0AAW4VRH3</accession>
<proteinExistence type="predicted"/>